<name>A0A1F4ZAB0_9BACT</name>
<dbReference type="STRING" id="1797259.A2989_00170"/>
<dbReference type="EMBL" id="MEXN01000007">
    <property type="protein sequence ID" value="OGD03233.1"/>
    <property type="molecule type" value="Genomic_DNA"/>
</dbReference>
<evidence type="ECO:0000256" key="1">
    <source>
        <dbReference type="SAM" id="Phobius"/>
    </source>
</evidence>
<proteinExistence type="predicted"/>
<evidence type="ECO:0000313" key="3">
    <source>
        <dbReference type="Proteomes" id="UP000177080"/>
    </source>
</evidence>
<feature type="transmembrane region" description="Helical" evidence="1">
    <location>
        <begin position="14"/>
        <end position="32"/>
    </location>
</feature>
<keyword evidence="1" id="KW-0472">Membrane</keyword>
<gene>
    <name evidence="2" type="ORF">A2989_00170</name>
</gene>
<dbReference type="Proteomes" id="UP000177080">
    <property type="component" value="Unassembled WGS sequence"/>
</dbReference>
<comment type="caution">
    <text evidence="2">The sequence shown here is derived from an EMBL/GenBank/DDBJ whole genome shotgun (WGS) entry which is preliminary data.</text>
</comment>
<organism evidence="2 3">
    <name type="scientific">Candidatus Amesbacteria bacterium RIFCSPLOWO2_01_FULL_48_25</name>
    <dbReference type="NCBI Taxonomy" id="1797259"/>
    <lineage>
        <taxon>Bacteria</taxon>
        <taxon>Candidatus Amesiibacteriota</taxon>
    </lineage>
</organism>
<evidence type="ECO:0000313" key="2">
    <source>
        <dbReference type="EMBL" id="OGD03233.1"/>
    </source>
</evidence>
<reference evidence="2 3" key="1">
    <citation type="journal article" date="2016" name="Nat. Commun.">
        <title>Thousands of microbial genomes shed light on interconnected biogeochemical processes in an aquifer system.</title>
        <authorList>
            <person name="Anantharaman K."/>
            <person name="Brown C.T."/>
            <person name="Hug L.A."/>
            <person name="Sharon I."/>
            <person name="Castelle C.J."/>
            <person name="Probst A.J."/>
            <person name="Thomas B.C."/>
            <person name="Singh A."/>
            <person name="Wilkins M.J."/>
            <person name="Karaoz U."/>
            <person name="Brodie E.L."/>
            <person name="Williams K.H."/>
            <person name="Hubbard S.S."/>
            <person name="Banfield J.F."/>
        </authorList>
    </citation>
    <scope>NUCLEOTIDE SEQUENCE [LARGE SCALE GENOMIC DNA]</scope>
</reference>
<protein>
    <submittedName>
        <fullName evidence="2">Uncharacterized protein</fullName>
    </submittedName>
</protein>
<dbReference type="AlphaFoldDB" id="A0A1F4ZAB0"/>
<keyword evidence="1" id="KW-0812">Transmembrane</keyword>
<accession>A0A1F4ZAB0</accession>
<sequence length="349" mass="38611">MATLTEVSYYTRKVIMVTVIAVVLMMITPVLVKIGTTLYRRLNPEPPPPPTVKYGKLPKINFPTQSFETNPTFKLETIQGSLPKMPTQGKVYVVGFNQSRLLELQRVRDRAKGLGFGGEPFTSDELTYTWTNAPVPESLVANIVTGAWKYDFDWRTEPASLVSTDIPASNRAIDLAKAFLGRMAPLPQDLISGSAKVIYMIASASGETRQAQSFSDANFLRVDVFRANMDELPFVTTGGETSPIYVVMNGLKTSNKSERKVVAAGYQYSTLLGESATYPFKSIDQAWSELTQGKGYLTKYLPEITIRKAYLAYFESDEPQSFVQPVFVFAGDGNIIGYVPAVSEELIAK</sequence>
<keyword evidence="1" id="KW-1133">Transmembrane helix</keyword>